<accession>A0A2T0K8Z8</accession>
<proteinExistence type="predicted"/>
<gene>
    <name evidence="2" type="ORF">CLV67_110300</name>
</gene>
<keyword evidence="1" id="KW-1133">Transmembrane helix</keyword>
<keyword evidence="3" id="KW-1185">Reference proteome</keyword>
<protein>
    <submittedName>
        <fullName evidence="2">Uncharacterized protein DUF4229</fullName>
    </submittedName>
</protein>
<name>A0A2T0K8Z8_9ACTN</name>
<comment type="caution">
    <text evidence="2">The sequence shown here is derived from an EMBL/GenBank/DDBJ whole genome shotgun (WGS) entry which is preliminary data.</text>
</comment>
<dbReference type="Proteomes" id="UP000239415">
    <property type="component" value="Unassembled WGS sequence"/>
</dbReference>
<dbReference type="Pfam" id="PF14012">
    <property type="entry name" value="DUF4229"/>
    <property type="match status" value="1"/>
</dbReference>
<evidence type="ECO:0000313" key="2">
    <source>
        <dbReference type="EMBL" id="PRX19548.1"/>
    </source>
</evidence>
<sequence length="78" mass="8990">MRSVVQLFALRLLYFSLVFGVLTVAPLELDLMLRVLIAFAVSMVLSVFLLRRNRQEVAEKVVTTVDARRERRRQSPKG</sequence>
<keyword evidence="1" id="KW-0812">Transmembrane</keyword>
<reference evidence="2 3" key="1">
    <citation type="submission" date="2018-03" db="EMBL/GenBank/DDBJ databases">
        <title>Genomic Encyclopedia of Archaeal and Bacterial Type Strains, Phase II (KMG-II): from individual species to whole genera.</title>
        <authorList>
            <person name="Goeker M."/>
        </authorList>
    </citation>
    <scope>NUCLEOTIDE SEQUENCE [LARGE SCALE GENOMIC DNA]</scope>
    <source>
        <strain evidence="2 3">DSM 43146</strain>
    </source>
</reference>
<organism evidence="2 3">
    <name type="scientific">Actinoplanes italicus</name>
    <dbReference type="NCBI Taxonomy" id="113567"/>
    <lineage>
        <taxon>Bacteria</taxon>
        <taxon>Bacillati</taxon>
        <taxon>Actinomycetota</taxon>
        <taxon>Actinomycetes</taxon>
        <taxon>Micromonosporales</taxon>
        <taxon>Micromonosporaceae</taxon>
        <taxon>Actinoplanes</taxon>
    </lineage>
</organism>
<evidence type="ECO:0000313" key="3">
    <source>
        <dbReference type="Proteomes" id="UP000239415"/>
    </source>
</evidence>
<dbReference type="InterPro" id="IPR025323">
    <property type="entry name" value="DUF4229"/>
</dbReference>
<feature type="transmembrane region" description="Helical" evidence="1">
    <location>
        <begin position="7"/>
        <end position="25"/>
    </location>
</feature>
<dbReference type="EMBL" id="PVMZ01000010">
    <property type="protein sequence ID" value="PRX19548.1"/>
    <property type="molecule type" value="Genomic_DNA"/>
</dbReference>
<feature type="transmembrane region" description="Helical" evidence="1">
    <location>
        <begin position="31"/>
        <end position="50"/>
    </location>
</feature>
<dbReference type="AlphaFoldDB" id="A0A2T0K8Z8"/>
<evidence type="ECO:0000256" key="1">
    <source>
        <dbReference type="SAM" id="Phobius"/>
    </source>
</evidence>
<dbReference type="OrthoDB" id="5195268at2"/>
<dbReference type="RefSeq" id="WP_106322557.1">
    <property type="nucleotide sequence ID" value="NZ_BOMO01000049.1"/>
</dbReference>
<keyword evidence="1" id="KW-0472">Membrane</keyword>